<dbReference type="Proteomes" id="UP000186817">
    <property type="component" value="Unassembled WGS sequence"/>
</dbReference>
<protein>
    <submittedName>
        <fullName evidence="1">Uncharacterized protein</fullName>
    </submittedName>
</protein>
<dbReference type="AlphaFoldDB" id="A0A1Q9C1A5"/>
<keyword evidence="2" id="KW-1185">Reference proteome</keyword>
<evidence type="ECO:0000313" key="2">
    <source>
        <dbReference type="Proteomes" id="UP000186817"/>
    </source>
</evidence>
<sequence length="115" mass="12369">MGDHLNHFIEIAVRGIGINRCVGRCFAVTASISGETYIDMSPVCKYVGKMELVLAHEVKPGGSPEYLIAGVEFSAFSASCVGCLAGWHFAAHSDRYLFARYGGDPAAWGLLDGRK</sequence>
<accession>A0A1Q9C1A5</accession>
<name>A0A1Q9C1A5_SYMMI</name>
<gene>
    <name evidence="1" type="ORF">AK812_SmicGene43328</name>
</gene>
<organism evidence="1 2">
    <name type="scientific">Symbiodinium microadriaticum</name>
    <name type="common">Dinoflagellate</name>
    <name type="synonym">Zooxanthella microadriatica</name>
    <dbReference type="NCBI Taxonomy" id="2951"/>
    <lineage>
        <taxon>Eukaryota</taxon>
        <taxon>Sar</taxon>
        <taxon>Alveolata</taxon>
        <taxon>Dinophyceae</taxon>
        <taxon>Suessiales</taxon>
        <taxon>Symbiodiniaceae</taxon>
        <taxon>Symbiodinium</taxon>
    </lineage>
</organism>
<evidence type="ECO:0000313" key="1">
    <source>
        <dbReference type="EMBL" id="OLP76701.1"/>
    </source>
</evidence>
<dbReference type="EMBL" id="LSRX01001949">
    <property type="protein sequence ID" value="OLP76701.1"/>
    <property type="molecule type" value="Genomic_DNA"/>
</dbReference>
<reference evidence="1 2" key="1">
    <citation type="submission" date="2016-02" db="EMBL/GenBank/DDBJ databases">
        <title>Genome analysis of coral dinoflagellate symbionts highlights evolutionary adaptations to a symbiotic lifestyle.</title>
        <authorList>
            <person name="Aranda M."/>
            <person name="Li Y."/>
            <person name="Liew Y.J."/>
            <person name="Baumgarten S."/>
            <person name="Simakov O."/>
            <person name="Wilson M."/>
            <person name="Piel J."/>
            <person name="Ashoor H."/>
            <person name="Bougouffa S."/>
            <person name="Bajic V.B."/>
            <person name="Ryu T."/>
            <person name="Ravasi T."/>
            <person name="Bayer T."/>
            <person name="Micklem G."/>
            <person name="Kim H."/>
            <person name="Bhak J."/>
            <person name="Lajeunesse T.C."/>
            <person name="Voolstra C.R."/>
        </authorList>
    </citation>
    <scope>NUCLEOTIDE SEQUENCE [LARGE SCALE GENOMIC DNA]</scope>
    <source>
        <strain evidence="1 2">CCMP2467</strain>
    </source>
</reference>
<comment type="caution">
    <text evidence="1">The sequence shown here is derived from an EMBL/GenBank/DDBJ whole genome shotgun (WGS) entry which is preliminary data.</text>
</comment>
<proteinExistence type="predicted"/>